<sequence length="335" mass="37513">MLSPLSPHYPRSIILLLMGLSSSSAFASNELIQNRLEKIFSVSIALTDSDAISIGFVDFDPNSFINLNDSGFGSDKTIDTRSQVSVGSIPYSSVIKTDDPDFDLIWSVRGSYALSEQDIEISSDVTPDRRVNPNEDSVLGLYGFFGGQNHLNQHWSIAYGLGTHLLYYRNKYEYNNSYSQAFQSQLDGYALNTSAWALIGEPSVKLKYLKKQEWGSWNVSSRVRYFYGTGWGEANDGDIGNPEGMRFINELEFRQNVALDAWSLNNPQIHYNLTRIDVAGDLTAPLDTHYYYEFGAGLVFDVPYDSYFFDNFGIGINFNYGSSLSGGSLLFLLNN</sequence>
<gene>
    <name evidence="3" type="ORF">L8R85_06920</name>
</gene>
<evidence type="ECO:0000259" key="2">
    <source>
        <dbReference type="Pfam" id="PF11557"/>
    </source>
</evidence>
<name>A0AA43FW51_VIBSP</name>
<feature type="domain" description="Solitary outer membrane autotransporter-like beta-barrel" evidence="2">
    <location>
        <begin position="13"/>
        <end position="334"/>
    </location>
</feature>
<keyword evidence="1" id="KW-0732">Signal</keyword>
<comment type="caution">
    <text evidence="3">The sequence shown here is derived from an EMBL/GenBank/DDBJ whole genome shotgun (WGS) entry which is preliminary data.</text>
</comment>
<evidence type="ECO:0000313" key="4">
    <source>
        <dbReference type="Proteomes" id="UP001159663"/>
    </source>
</evidence>
<evidence type="ECO:0000256" key="1">
    <source>
        <dbReference type="SAM" id="SignalP"/>
    </source>
</evidence>
<reference evidence="3" key="1">
    <citation type="submission" date="2022-01" db="EMBL/GenBank/DDBJ databases">
        <title>Vibrio aestuarianus Clade A and Clade B isolates are associated with Pacific oyster (Crassostrea gigas) disease outbreaks across Ireland.</title>
        <authorList>
            <person name="Coyle N."/>
            <person name="O'Toole C."/>
            <person name="Thomas J.C.L."/>
            <person name="Ryder D."/>
            <person name="Cheslett D."/>
            <person name="Feist S."/>
            <person name="Bean T."/>
            <person name="Joseph A."/>
            <person name="Waina A."/>
            <person name="Feil E."/>
            <person name="Verner-Jeffreys D.W."/>
        </authorList>
    </citation>
    <scope>NUCLEOTIDE SEQUENCE</scope>
    <source>
        <strain evidence="3">S/17/14 A</strain>
    </source>
</reference>
<proteinExistence type="predicted"/>
<dbReference type="EMBL" id="JAKMYX010000017">
    <property type="protein sequence ID" value="MDH5920757.1"/>
    <property type="molecule type" value="Genomic_DNA"/>
</dbReference>
<protein>
    <submittedName>
        <fullName evidence="3">Solitary outer membrane autotransporter beta-barrel domain</fullName>
    </submittedName>
</protein>
<dbReference type="Proteomes" id="UP001159663">
    <property type="component" value="Unassembled WGS sequence"/>
</dbReference>
<feature type="signal peptide" evidence="1">
    <location>
        <begin position="1"/>
        <end position="27"/>
    </location>
</feature>
<evidence type="ECO:0000313" key="3">
    <source>
        <dbReference type="EMBL" id="MDH5920757.1"/>
    </source>
</evidence>
<accession>A0AA43FW51</accession>
<dbReference type="AlphaFoldDB" id="A0AA43FW51"/>
<dbReference type="Pfam" id="PF11557">
    <property type="entry name" value="Omp_AT"/>
    <property type="match status" value="1"/>
</dbReference>
<dbReference type="InterPro" id="IPR021621">
    <property type="entry name" value="Omp_AT"/>
</dbReference>
<feature type="chain" id="PRO_5041229259" evidence="1">
    <location>
        <begin position="28"/>
        <end position="335"/>
    </location>
</feature>
<organism evidence="3 4">
    <name type="scientific">Vibrio splendidus</name>
    <dbReference type="NCBI Taxonomy" id="29497"/>
    <lineage>
        <taxon>Bacteria</taxon>
        <taxon>Pseudomonadati</taxon>
        <taxon>Pseudomonadota</taxon>
        <taxon>Gammaproteobacteria</taxon>
        <taxon>Vibrionales</taxon>
        <taxon>Vibrionaceae</taxon>
        <taxon>Vibrio</taxon>
    </lineage>
</organism>
<dbReference type="RefSeq" id="WP_280533749.1">
    <property type="nucleotide sequence ID" value="NZ_JAKMYX010000017.1"/>
</dbReference>